<name>A0A1V9YR79_ACHHY</name>
<dbReference type="OrthoDB" id="75087at2759"/>
<accession>A0A1V9YR79</accession>
<sequence length="302" mass="34670">MASRLREKAAEKPPIRGYCLYKTGKCHEERALKSNGRPHNLCNFHRMKQNQNQRRLDCKVRAQQMERNAAATSPARSVLPALPTWPPTPREVYRTQVIRQLVRLVSEEVLEARLPPLRSPMTDTFRGHCLYKTGKCKNERALKTNGQAHNLCDEHRAKQNQNQRKMDSKMRQKRHFSPYESPQAPSDDHAYYPPQAYAYAPPMPYGSYYEPMRYPPMPDVGDQITVPTPAYLKGEAREAFRSRVLQKLVNIISEEVTAIPPPAYMASPPPYAPEIELPRLPSLASRISRQHMPSPKDDAYPL</sequence>
<comment type="caution">
    <text evidence="2">The sequence shown here is derived from an EMBL/GenBank/DDBJ whole genome shotgun (WGS) entry which is preliminary data.</text>
</comment>
<dbReference type="Proteomes" id="UP000243579">
    <property type="component" value="Unassembled WGS sequence"/>
</dbReference>
<gene>
    <name evidence="2" type="ORF">ACHHYP_06991</name>
</gene>
<organism evidence="2 3">
    <name type="scientific">Achlya hypogyna</name>
    <name type="common">Oomycete</name>
    <name type="synonym">Protoachlya hypogyna</name>
    <dbReference type="NCBI Taxonomy" id="1202772"/>
    <lineage>
        <taxon>Eukaryota</taxon>
        <taxon>Sar</taxon>
        <taxon>Stramenopiles</taxon>
        <taxon>Oomycota</taxon>
        <taxon>Saprolegniomycetes</taxon>
        <taxon>Saprolegniales</taxon>
        <taxon>Achlyaceae</taxon>
        <taxon>Achlya</taxon>
    </lineage>
</organism>
<evidence type="ECO:0000313" key="2">
    <source>
        <dbReference type="EMBL" id="OQR88274.1"/>
    </source>
</evidence>
<evidence type="ECO:0000256" key="1">
    <source>
        <dbReference type="SAM" id="MobiDB-lite"/>
    </source>
</evidence>
<proteinExistence type="predicted"/>
<evidence type="ECO:0000313" key="3">
    <source>
        <dbReference type="Proteomes" id="UP000243579"/>
    </source>
</evidence>
<dbReference type="AlphaFoldDB" id="A0A1V9YR79"/>
<protein>
    <submittedName>
        <fullName evidence="2">Uncharacterized protein</fullName>
    </submittedName>
</protein>
<dbReference type="EMBL" id="JNBR01001386">
    <property type="protein sequence ID" value="OQR88274.1"/>
    <property type="molecule type" value="Genomic_DNA"/>
</dbReference>
<feature type="region of interest" description="Disordered" evidence="1">
    <location>
        <begin position="152"/>
        <end position="187"/>
    </location>
</feature>
<reference evidence="2 3" key="1">
    <citation type="journal article" date="2014" name="Genome Biol. Evol.">
        <title>The secreted proteins of Achlya hypogyna and Thraustotheca clavata identify the ancestral oomycete secretome and reveal gene acquisitions by horizontal gene transfer.</title>
        <authorList>
            <person name="Misner I."/>
            <person name="Blouin N."/>
            <person name="Leonard G."/>
            <person name="Richards T.A."/>
            <person name="Lane C.E."/>
        </authorList>
    </citation>
    <scope>NUCLEOTIDE SEQUENCE [LARGE SCALE GENOMIC DNA]</scope>
    <source>
        <strain evidence="2 3">ATCC 48635</strain>
    </source>
</reference>
<keyword evidence="3" id="KW-1185">Reference proteome</keyword>